<sequence>MDFSPTRLPTPKLHDLTSDLQELARTITTNPHASSAVAIMTPTTPPALQGPTSKEKKYDRQLRLWAASGQQALEDAHILLVNSGPGVAGIETLKNLVLPGIGQFTIQDSAVVCDADLGVNFFLEDENLGGFRAEHTTNYLKELNPDVQGHSITEPIESFINKPEALKPYTLILVTAPIRPSILQKISSHASETGTPTFYIHSVGFFAHFSIHLPPAFPIVDTHPPTESTVDLRLLAPWAELIQFAVGKTKDLDGMSDHDHGHVPYVLLLLHHLEEWKASHDGKYPENYKQKTEFREMVRKNARTDNPEGGEENYDEAVSAVLKSLNPPSAGSHVREVFEADECQNLQTSSASFWLIANAISLFYKKHGVLPFPGSLPDMKAQSADYIALQNIYKNKARSDLAEITGTVRSLEQSLARPEGSVPDKEIEAFCKNAGHIKLIRGRPFHIVPAGEGKVIWGERAKSLAGFSGLQNPETLFLLYVAFLAWDEFVATHEADGLMGAPRVPGSLDAHVDADMEKMFGIAKTFMDALLEEAGQFVEDDAEYGELKEGLRKYVAELVRAGGAEMHNIAALAGGMVAQEVIKVVTKQYIPVDNTCLFDGVKSKSGVVRV</sequence>
<dbReference type="Pfam" id="PF00899">
    <property type="entry name" value="ThiF"/>
    <property type="match status" value="1"/>
</dbReference>
<evidence type="ECO:0000313" key="6">
    <source>
        <dbReference type="EMBL" id="KAK7537751.1"/>
    </source>
</evidence>
<comment type="pathway">
    <text evidence="1 4">Protein modification; protein neddylation.</text>
</comment>
<accession>A0ABR1LT78</accession>
<dbReference type="SUPFAM" id="SSF69572">
    <property type="entry name" value="Activating enzymes of the ubiquitin-like proteins"/>
    <property type="match status" value="1"/>
</dbReference>
<dbReference type="InterPro" id="IPR000594">
    <property type="entry name" value="ThiF_NAD_FAD-bd"/>
</dbReference>
<evidence type="ECO:0000259" key="5">
    <source>
        <dbReference type="Pfam" id="PF00899"/>
    </source>
</evidence>
<evidence type="ECO:0000256" key="3">
    <source>
        <dbReference type="ARBA" id="ARBA00022786"/>
    </source>
</evidence>
<evidence type="ECO:0000256" key="2">
    <source>
        <dbReference type="ARBA" id="ARBA00006868"/>
    </source>
</evidence>
<evidence type="ECO:0000256" key="1">
    <source>
        <dbReference type="ARBA" id="ARBA00005032"/>
    </source>
</evidence>
<dbReference type="PANTHER" id="PTHR10953">
    <property type="entry name" value="UBIQUITIN-ACTIVATING ENZYME E1"/>
    <property type="match status" value="1"/>
</dbReference>
<dbReference type="InterPro" id="IPR035985">
    <property type="entry name" value="Ubiquitin-activating_enz"/>
</dbReference>
<gene>
    <name evidence="6" type="ORF">IWX46DRAFT_609388</name>
</gene>
<dbReference type="EMBL" id="JBBPDW010000033">
    <property type="protein sequence ID" value="KAK7537751.1"/>
    <property type="molecule type" value="Genomic_DNA"/>
</dbReference>
<keyword evidence="7" id="KW-1185">Reference proteome</keyword>
<evidence type="ECO:0000256" key="4">
    <source>
        <dbReference type="PIRNR" id="PIRNR039099"/>
    </source>
</evidence>
<keyword evidence="3 4" id="KW-0833">Ubl conjugation pathway</keyword>
<dbReference type="Gene3D" id="3.40.50.720">
    <property type="entry name" value="NAD(P)-binding Rossmann-like Domain"/>
    <property type="match status" value="2"/>
</dbReference>
<proteinExistence type="inferred from homology"/>
<dbReference type="InterPro" id="IPR030667">
    <property type="entry name" value="APP-BP1"/>
</dbReference>
<comment type="function">
    <text evidence="4">Regulatory subunit of the dimeric UBA3-ULA1 E1 enzyme.</text>
</comment>
<reference evidence="6 7" key="1">
    <citation type="submission" date="2024-04" db="EMBL/GenBank/DDBJ databases">
        <title>Phyllosticta paracitricarpa is synonymous to the EU quarantine fungus P. citricarpa based on phylogenomic analyses.</title>
        <authorList>
            <consortium name="Lawrence Berkeley National Laboratory"/>
            <person name="Van Ingen-Buijs V.A."/>
            <person name="Van Westerhoven A.C."/>
            <person name="Haridas S."/>
            <person name="Skiadas P."/>
            <person name="Martin F."/>
            <person name="Groenewald J.Z."/>
            <person name="Crous P.W."/>
            <person name="Seidl M.F."/>
        </authorList>
    </citation>
    <scope>NUCLEOTIDE SEQUENCE [LARGE SCALE GENOMIC DNA]</scope>
    <source>
        <strain evidence="6 7">CBS 122670</strain>
    </source>
</reference>
<name>A0ABR1LT78_9PEZI</name>
<dbReference type="PANTHER" id="PTHR10953:SF29">
    <property type="entry name" value="NEDD8-ACTIVATING ENZYME E1 REGULATORY SUBUNIT"/>
    <property type="match status" value="1"/>
</dbReference>
<dbReference type="Proteomes" id="UP001365128">
    <property type="component" value="Unassembled WGS sequence"/>
</dbReference>
<protein>
    <recommendedName>
        <fullName evidence="4">NEDD8-activating enzyme E1 regulatory subunit</fullName>
    </recommendedName>
</protein>
<dbReference type="PIRSF" id="PIRSF039099">
    <property type="entry name" value="APP-BP1"/>
    <property type="match status" value="1"/>
</dbReference>
<evidence type="ECO:0000313" key="7">
    <source>
        <dbReference type="Proteomes" id="UP001365128"/>
    </source>
</evidence>
<comment type="similarity">
    <text evidence="2 4">Belongs to the ubiquitin-activating E1 family. ULA1 subfamily.</text>
</comment>
<comment type="caution">
    <text evidence="6">The sequence shown here is derived from an EMBL/GenBank/DDBJ whole genome shotgun (WGS) entry which is preliminary data.</text>
</comment>
<organism evidence="6 7">
    <name type="scientific">Phyllosticta citricarpa</name>
    <dbReference type="NCBI Taxonomy" id="55181"/>
    <lineage>
        <taxon>Eukaryota</taxon>
        <taxon>Fungi</taxon>
        <taxon>Dikarya</taxon>
        <taxon>Ascomycota</taxon>
        <taxon>Pezizomycotina</taxon>
        <taxon>Dothideomycetes</taxon>
        <taxon>Dothideomycetes incertae sedis</taxon>
        <taxon>Botryosphaeriales</taxon>
        <taxon>Phyllostictaceae</taxon>
        <taxon>Phyllosticta</taxon>
    </lineage>
</organism>
<dbReference type="InterPro" id="IPR045886">
    <property type="entry name" value="ThiF/MoeB/HesA"/>
</dbReference>
<feature type="domain" description="THIF-type NAD/FAD binding fold" evidence="5">
    <location>
        <begin position="58"/>
        <end position="597"/>
    </location>
</feature>